<evidence type="ECO:0000256" key="1">
    <source>
        <dbReference type="ARBA" id="ARBA00004167"/>
    </source>
</evidence>
<keyword evidence="4 10" id="KW-0812">Transmembrane</keyword>
<feature type="region of interest" description="Disordered" evidence="9">
    <location>
        <begin position="936"/>
        <end position="1032"/>
    </location>
</feature>
<protein>
    <submittedName>
        <fullName evidence="13">Lymphoid-restricted membrane protein</fullName>
    </submittedName>
</protein>
<proteinExistence type="predicted"/>
<dbReference type="GO" id="GO:0007052">
    <property type="term" value="P:mitotic spindle organization"/>
    <property type="evidence" value="ECO:0007669"/>
    <property type="project" value="Ensembl"/>
</dbReference>
<feature type="transmembrane region" description="Helical" evidence="10">
    <location>
        <begin position="1388"/>
        <end position="1410"/>
    </location>
</feature>
<evidence type="ECO:0000256" key="4">
    <source>
        <dbReference type="ARBA" id="ARBA00022692"/>
    </source>
</evidence>
<comment type="subcellular location">
    <subcellularLocation>
        <location evidence="2">Cytoplasm</location>
    </subcellularLocation>
    <subcellularLocation>
        <location evidence="1">Membrane</location>
        <topology evidence="1">Single-pass membrane protein</topology>
    </subcellularLocation>
</comment>
<feature type="domain" description="Protein KASH5 EF-hand-like" evidence="11">
    <location>
        <begin position="225"/>
        <end position="289"/>
    </location>
</feature>
<feature type="domain" description="KASH5-like coiled-coil" evidence="12">
    <location>
        <begin position="343"/>
        <end position="532"/>
    </location>
</feature>
<dbReference type="GO" id="GO:0007344">
    <property type="term" value="P:pronuclear fusion"/>
    <property type="evidence" value="ECO:0007669"/>
    <property type="project" value="Ensembl"/>
</dbReference>
<dbReference type="GO" id="GO:0031965">
    <property type="term" value="C:nuclear membrane"/>
    <property type="evidence" value="ECO:0007669"/>
    <property type="project" value="Ensembl"/>
</dbReference>
<feature type="region of interest" description="Disordered" evidence="9">
    <location>
        <begin position="1320"/>
        <end position="1340"/>
    </location>
</feature>
<keyword evidence="14" id="KW-1185">Reference proteome</keyword>
<dbReference type="Pfam" id="PF05781">
    <property type="entry name" value="MRVI1"/>
    <property type="match status" value="1"/>
</dbReference>
<dbReference type="Ensembl" id="ENSLOCT00000018909.1">
    <property type="protein sequence ID" value="ENSLOCP00000018877.1"/>
    <property type="gene ID" value="ENSLOCG00000015340.1"/>
</dbReference>
<feature type="compositionally biased region" description="Polar residues" evidence="9">
    <location>
        <begin position="32"/>
        <end position="53"/>
    </location>
</feature>
<dbReference type="GO" id="GO:0051984">
    <property type="term" value="P:positive regulation of chromosome segregation"/>
    <property type="evidence" value="ECO:0007669"/>
    <property type="project" value="Ensembl"/>
</dbReference>
<dbReference type="Proteomes" id="UP000018468">
    <property type="component" value="Linkage group LG8"/>
</dbReference>
<organism evidence="13 14">
    <name type="scientific">Lepisosteus oculatus</name>
    <name type="common">Spotted gar</name>
    <dbReference type="NCBI Taxonomy" id="7918"/>
    <lineage>
        <taxon>Eukaryota</taxon>
        <taxon>Metazoa</taxon>
        <taxon>Chordata</taxon>
        <taxon>Craniata</taxon>
        <taxon>Vertebrata</taxon>
        <taxon>Euteleostomi</taxon>
        <taxon>Actinopterygii</taxon>
        <taxon>Neopterygii</taxon>
        <taxon>Holostei</taxon>
        <taxon>Semionotiformes</taxon>
        <taxon>Lepisosteidae</taxon>
        <taxon>Lepisosteus</taxon>
    </lineage>
</organism>
<evidence type="ECO:0000256" key="9">
    <source>
        <dbReference type="SAM" id="MobiDB-lite"/>
    </source>
</evidence>
<feature type="coiled-coil region" evidence="8">
    <location>
        <begin position="351"/>
        <end position="521"/>
    </location>
</feature>
<sequence length="1446" mass="162291">MTSDFTAGQRRHNPVDSICRKIQTIQRRDQEANSPFQIPKFQSRNYDSPQTSLKRNLEAILKKRTVRNKEGDSPCFRSPGMEVMTPNGSAFPLHSANGVSPANATYTILSLTGERRPWQIRPWSRSCSTPTSQTGENYFSFSKCPTYRRAEDRSSSLDRNEGNLVSRGVHLYSSPEKQECDRAYQALVVKRLSMGEGTGNLLSSRCRKDNASEISLICEEDLLDTIFHACDTQRRGKVSVSRIVDYLRHTTSRESEDSGLEELCNMLDPEHRDISIDLETYHAIMREWINDCRNHGDETTAEGETEDSQKLSDSLSARKSFAMNMTVGSLEAFGGEVSRGDLETSDLVYCVADLQFNNQKLQDEVRKLKLAVDTMEETNNKLMEENEELKTQAKSGQQSAMKEKLLKGELEEMKVTLNNMEENRARSVAQNKQMERENQSLISKIASLQEENIKNMVDIDHLQKKMAELCAVNADLQMQVHSLDNIVGEKEALLCEKNAQIQELKSTIEEYSSVTDLLRAEKNKLESHVEMLQPALGLDGMSLSGAYRLNQSTTGSLQTELALAQQAPETPAAVSMLAAPYHAPLDETLDRDVFLLLQGPASEQNSAEFKAVVRKLHQDFREDICAVMCTLKRFTENHIESEDLREIWLKTMNSELEEKRNVWLQRVQLLDQYKCSLEEELIKVASRLRRCRTEVAHLKKELSARLPELEAQRQMQGDDKLRARPERGLAEAASQTESSAPQVADKSTAASLLWEDESLLRNDLQDTLRERVSLQDNSQALALSCGQFEQRLEEKRVNEHTAVEPVPDLWELSCKKDESCRLSGPGEAVHDVSQAPECMSEVLYHSYTPLFDALTLDLLYLYPRIHNKSSRIPRSAPQYIESLPGQHPSGKLALPDTGRYKLSVGVQVEDGLTVSIMTDAKEIATDQLPVAATEAADSASHASLPLEKTAQVSPSQAGMSDGVSRGEDAKLAGGIPPQIQDCETSSPAKSEKPEDGNGKAALNTGLPDGSPSTVTESRGPCGIVPKKDTAMQRSKFRKNLEHTQSMEAIEEHTPQEEQSDSTQNEVPTESAANRNKSPNQDKNIFSPSEKEVETEFHRLSLGFKCDVFTLEKRLRLEERSRDLAEENLKKEVKNCKGLLEKLAPLCEDDNQSLEIIQRLQKNFDVLVQSMSRVSNRSEMLGAIHQESRVSKAVEVMIQHVENLKRMYTKEHAELLELKETLVQSERSFGSYSERDDLRNKKTSGSQYSKPSSRRVSVPAISRNIGNASHFEMPKLHEISETEADKLCRTGNWRVMGMKQNSTRPTLQRFVSSCPWAESDEPSLMKGYEQESESPPAEEKREEIVERKSSLTEMGIKISSVLMTSTTCDQISSRFADFRHSVSKSNRGMWISVVLTVLFAAFIGLIASFAFQPSVDAAPVGTGDSWVAIQQFLWPYTGLRHNGQPPV</sequence>
<dbReference type="GO" id="GO:0000785">
    <property type="term" value="C:chromatin"/>
    <property type="evidence" value="ECO:0007669"/>
    <property type="project" value="Ensembl"/>
</dbReference>
<dbReference type="HOGENOM" id="CLU_004927_0_0_1"/>
<feature type="region of interest" description="Disordered" evidence="9">
    <location>
        <begin position="1050"/>
        <end position="1089"/>
    </location>
</feature>
<dbReference type="eggNOG" id="ENOG502QTH4">
    <property type="taxonomic scope" value="Eukaryota"/>
</dbReference>
<feature type="compositionally biased region" description="Polar residues" evidence="9">
    <location>
        <begin position="1060"/>
        <end position="1086"/>
    </location>
</feature>
<feature type="compositionally biased region" description="Polar residues" evidence="9">
    <location>
        <begin position="1242"/>
        <end position="1254"/>
    </location>
</feature>
<evidence type="ECO:0000259" key="11">
    <source>
        <dbReference type="Pfam" id="PF14658"/>
    </source>
</evidence>
<evidence type="ECO:0000256" key="6">
    <source>
        <dbReference type="ARBA" id="ARBA00023054"/>
    </source>
</evidence>
<keyword evidence="5 10" id="KW-1133">Transmembrane helix</keyword>
<keyword evidence="6 8" id="KW-0175">Coiled coil</keyword>
<reference evidence="13" key="3">
    <citation type="submission" date="2025-09" db="UniProtKB">
        <authorList>
            <consortium name="Ensembl"/>
        </authorList>
    </citation>
    <scope>IDENTIFICATION</scope>
</reference>
<dbReference type="InterPro" id="IPR039508">
    <property type="entry name" value="KASH5_EF-hand-like_dom"/>
</dbReference>
<keyword evidence="3" id="KW-0963">Cytoplasm</keyword>
<dbReference type="InterPro" id="IPR008677">
    <property type="entry name" value="MRVI1"/>
</dbReference>
<feature type="region of interest" description="Disordered" evidence="9">
    <location>
        <begin position="27"/>
        <end position="53"/>
    </location>
</feature>
<dbReference type="GeneTree" id="ENSGT00530000063722"/>
<dbReference type="GO" id="GO:0051028">
    <property type="term" value="P:mRNA transport"/>
    <property type="evidence" value="ECO:0007669"/>
    <property type="project" value="Ensembl"/>
</dbReference>
<dbReference type="GO" id="GO:0005789">
    <property type="term" value="C:endoplasmic reticulum membrane"/>
    <property type="evidence" value="ECO:0000318"/>
    <property type="project" value="GO_Central"/>
</dbReference>
<dbReference type="GO" id="GO:0005813">
    <property type="term" value="C:centrosome"/>
    <property type="evidence" value="ECO:0007669"/>
    <property type="project" value="Ensembl"/>
</dbReference>
<evidence type="ECO:0000256" key="8">
    <source>
        <dbReference type="SAM" id="Coils"/>
    </source>
</evidence>
<evidence type="ECO:0000313" key="14">
    <source>
        <dbReference type="Proteomes" id="UP000018468"/>
    </source>
</evidence>
<dbReference type="STRING" id="7918.ENSLOCP00000018877"/>
<evidence type="ECO:0000259" key="12">
    <source>
        <dbReference type="Pfam" id="PF14662"/>
    </source>
</evidence>
<feature type="region of interest" description="Disordered" evidence="9">
    <location>
        <begin position="1228"/>
        <end position="1256"/>
    </location>
</feature>
<dbReference type="Pfam" id="PF14662">
    <property type="entry name" value="KASH_CCD"/>
    <property type="match status" value="1"/>
</dbReference>
<keyword evidence="7 10" id="KW-0472">Membrane</keyword>
<dbReference type="EMBL" id="AHAT01026490">
    <property type="status" value="NOT_ANNOTATED_CDS"/>
    <property type="molecule type" value="Genomic_DNA"/>
</dbReference>
<dbReference type="Bgee" id="ENSLOCG00000015340">
    <property type="expression patterns" value="Expressed in ovary and 13 other cell types or tissues"/>
</dbReference>
<dbReference type="GO" id="GO:0097431">
    <property type="term" value="C:mitotic spindle pole"/>
    <property type="evidence" value="ECO:0007669"/>
    <property type="project" value="Ensembl"/>
</dbReference>
<evidence type="ECO:0000256" key="7">
    <source>
        <dbReference type="ARBA" id="ARBA00023136"/>
    </source>
</evidence>
<reference evidence="13" key="2">
    <citation type="submission" date="2025-08" db="UniProtKB">
        <authorList>
            <consortium name="Ensembl"/>
        </authorList>
    </citation>
    <scope>IDENTIFICATION</scope>
</reference>
<feature type="coiled-coil region" evidence="8">
    <location>
        <begin position="1114"/>
        <end position="1141"/>
    </location>
</feature>
<dbReference type="Pfam" id="PF14658">
    <property type="entry name" value="EF-hand_9"/>
    <property type="match status" value="1"/>
</dbReference>
<evidence type="ECO:0000256" key="3">
    <source>
        <dbReference type="ARBA" id="ARBA00022490"/>
    </source>
</evidence>
<reference evidence="14" key="1">
    <citation type="submission" date="2011-12" db="EMBL/GenBank/DDBJ databases">
        <title>The Draft Genome of Lepisosteus oculatus.</title>
        <authorList>
            <consortium name="The Broad Institute Genome Assembly &amp; Analysis Group"/>
            <consortium name="Computational R&amp;D Group"/>
            <consortium name="and Sequencing Platform"/>
            <person name="Di Palma F."/>
            <person name="Alfoldi J."/>
            <person name="Johnson J."/>
            <person name="Berlin A."/>
            <person name="Gnerre S."/>
            <person name="Jaffe D."/>
            <person name="MacCallum I."/>
            <person name="Young S."/>
            <person name="Walker B.J."/>
            <person name="Lander E.S."/>
            <person name="Lindblad-Toh K."/>
        </authorList>
    </citation>
    <scope>NUCLEOTIDE SEQUENCE [LARGE SCALE GENOMIC DNA]</scope>
</reference>
<dbReference type="InterPro" id="IPR028168">
    <property type="entry name" value="KASH5_CC"/>
</dbReference>
<dbReference type="InParanoid" id="W5NE18"/>
<evidence type="ECO:0000256" key="5">
    <source>
        <dbReference type="ARBA" id="ARBA00022989"/>
    </source>
</evidence>
<dbReference type="OMA" id="EWMAYCG"/>
<accession>W5NE18</accession>
<name>W5NE18_LEPOC</name>
<dbReference type="PANTHER" id="PTHR15352">
    <property type="entry name" value="LYMPHOID-RESTRICTED MEMBRANE PROTEIN, JAW1"/>
    <property type="match status" value="1"/>
</dbReference>
<evidence type="ECO:0000313" key="13">
    <source>
        <dbReference type="Ensembl" id="ENSLOCP00000018877.1"/>
    </source>
</evidence>
<evidence type="ECO:0000256" key="10">
    <source>
        <dbReference type="SAM" id="Phobius"/>
    </source>
</evidence>
<dbReference type="PANTHER" id="PTHR15352:SF3">
    <property type="entry name" value="INOSITOL 1,4,5-TRIPHOSPHATE RECEPTOR ASSOCIATED 2"/>
    <property type="match status" value="1"/>
</dbReference>
<dbReference type="GO" id="GO:0035046">
    <property type="term" value="P:pronuclear migration"/>
    <property type="evidence" value="ECO:0007669"/>
    <property type="project" value="Ensembl"/>
</dbReference>
<evidence type="ECO:0000256" key="2">
    <source>
        <dbReference type="ARBA" id="ARBA00004496"/>
    </source>
</evidence>